<gene>
    <name evidence="3" type="ORF">K493DRAFT_377494</name>
</gene>
<keyword evidence="4" id="KW-1185">Reference proteome</keyword>
<evidence type="ECO:0000313" key="3">
    <source>
        <dbReference type="EMBL" id="ORX92068.1"/>
    </source>
</evidence>
<protein>
    <submittedName>
        <fullName evidence="3">Uncharacterized protein</fullName>
    </submittedName>
</protein>
<feature type="transmembrane region" description="Helical" evidence="2">
    <location>
        <begin position="160"/>
        <end position="179"/>
    </location>
</feature>
<dbReference type="InParanoid" id="A0A1Y1Y264"/>
<organism evidence="3 4">
    <name type="scientific">Basidiobolus meristosporus CBS 931.73</name>
    <dbReference type="NCBI Taxonomy" id="1314790"/>
    <lineage>
        <taxon>Eukaryota</taxon>
        <taxon>Fungi</taxon>
        <taxon>Fungi incertae sedis</taxon>
        <taxon>Zoopagomycota</taxon>
        <taxon>Entomophthoromycotina</taxon>
        <taxon>Basidiobolomycetes</taxon>
        <taxon>Basidiobolales</taxon>
        <taxon>Basidiobolaceae</taxon>
        <taxon>Basidiobolus</taxon>
    </lineage>
</organism>
<feature type="transmembrane region" description="Helical" evidence="2">
    <location>
        <begin position="72"/>
        <end position="93"/>
    </location>
</feature>
<comment type="caution">
    <text evidence="3">The sequence shown here is derived from an EMBL/GenBank/DDBJ whole genome shotgun (WGS) entry which is preliminary data.</text>
</comment>
<feature type="compositionally biased region" description="Polar residues" evidence="1">
    <location>
        <begin position="334"/>
        <end position="345"/>
    </location>
</feature>
<proteinExistence type="predicted"/>
<evidence type="ECO:0000313" key="4">
    <source>
        <dbReference type="Proteomes" id="UP000193498"/>
    </source>
</evidence>
<keyword evidence="2" id="KW-1133">Transmembrane helix</keyword>
<name>A0A1Y1Y264_9FUNG</name>
<sequence length="345" mass="39544">MKEDIPSKEDLYNLVIVHHGIQTTSKLDDFDPYVMITSHFVSTKFLIVFRLCCLALFSGLLILNAIFQGEPFGHFLLLFTNIANIGLILYFGAASYFTFRHLNSCDAFILHSTLVKNPMWRTAYWQLYHTIVVFQVAASIVFWSAVMRSGFEYPYRSQQLLNYCTYVVNLVLVSVEICLSKWTMSWSHLPFMLFVVVLYMVVTWIYFVATGQALYTIMNLHTTPGVIAVRYLCVFLMLILVFVMMLFVHRLRENLASSFDKTLRGKRRLSDIEEIEEQLTNPRANTTPTVPNFAATQFPVGCQQLMSILIAFDGIMHSAKHGPPSPSHLRSDKSLTITSPFNRNI</sequence>
<dbReference type="EMBL" id="MCFE01000293">
    <property type="protein sequence ID" value="ORX92068.1"/>
    <property type="molecule type" value="Genomic_DNA"/>
</dbReference>
<dbReference type="PANTHER" id="PTHR12242:SF1">
    <property type="entry name" value="MYND-TYPE DOMAIN-CONTAINING PROTEIN"/>
    <property type="match status" value="1"/>
</dbReference>
<feature type="region of interest" description="Disordered" evidence="1">
    <location>
        <begin position="321"/>
        <end position="345"/>
    </location>
</feature>
<dbReference type="Proteomes" id="UP000193498">
    <property type="component" value="Unassembled WGS sequence"/>
</dbReference>
<dbReference type="PANTHER" id="PTHR12242">
    <property type="entry name" value="OS02G0130600 PROTEIN-RELATED"/>
    <property type="match status" value="1"/>
</dbReference>
<dbReference type="AlphaFoldDB" id="A0A1Y1Y264"/>
<feature type="transmembrane region" description="Helical" evidence="2">
    <location>
        <begin position="45"/>
        <end position="66"/>
    </location>
</feature>
<evidence type="ECO:0000256" key="2">
    <source>
        <dbReference type="SAM" id="Phobius"/>
    </source>
</evidence>
<evidence type="ECO:0000256" key="1">
    <source>
        <dbReference type="SAM" id="MobiDB-lite"/>
    </source>
</evidence>
<feature type="transmembrane region" description="Helical" evidence="2">
    <location>
        <begin position="127"/>
        <end position="148"/>
    </location>
</feature>
<keyword evidence="2" id="KW-0472">Membrane</keyword>
<keyword evidence="2" id="KW-0812">Transmembrane</keyword>
<feature type="transmembrane region" description="Helical" evidence="2">
    <location>
        <begin position="191"/>
        <end position="215"/>
    </location>
</feature>
<dbReference type="STRING" id="1314790.A0A1Y1Y264"/>
<feature type="transmembrane region" description="Helical" evidence="2">
    <location>
        <begin position="227"/>
        <end position="248"/>
    </location>
</feature>
<accession>A0A1Y1Y264</accession>
<reference evidence="3 4" key="1">
    <citation type="submission" date="2016-07" db="EMBL/GenBank/DDBJ databases">
        <title>Pervasive Adenine N6-methylation of Active Genes in Fungi.</title>
        <authorList>
            <consortium name="DOE Joint Genome Institute"/>
            <person name="Mondo S.J."/>
            <person name="Dannebaum R.O."/>
            <person name="Kuo R.C."/>
            <person name="Labutti K."/>
            <person name="Haridas S."/>
            <person name="Kuo A."/>
            <person name="Salamov A."/>
            <person name="Ahrendt S.R."/>
            <person name="Lipzen A."/>
            <person name="Sullivan W."/>
            <person name="Andreopoulos W.B."/>
            <person name="Clum A."/>
            <person name="Lindquist E."/>
            <person name="Daum C."/>
            <person name="Ramamoorthy G.K."/>
            <person name="Gryganskyi A."/>
            <person name="Culley D."/>
            <person name="Magnuson J.K."/>
            <person name="James T.Y."/>
            <person name="O'Malley M.A."/>
            <person name="Stajich J.E."/>
            <person name="Spatafora J.W."/>
            <person name="Visel A."/>
            <person name="Grigoriev I.V."/>
        </authorList>
    </citation>
    <scope>NUCLEOTIDE SEQUENCE [LARGE SCALE GENOMIC DNA]</scope>
    <source>
        <strain evidence="3 4">CBS 931.73</strain>
    </source>
</reference>
<dbReference type="GO" id="GO:0016020">
    <property type="term" value="C:membrane"/>
    <property type="evidence" value="ECO:0007669"/>
    <property type="project" value="TreeGrafter"/>
</dbReference>